<dbReference type="CDD" id="cd09019">
    <property type="entry name" value="galactose_mutarotase_like"/>
    <property type="match status" value="1"/>
</dbReference>
<dbReference type="PANTHER" id="PTHR10091:SF0">
    <property type="entry name" value="GALACTOSE MUTAROTASE"/>
    <property type="match status" value="1"/>
</dbReference>
<feature type="active site" description="Proton acceptor" evidence="6">
    <location>
        <position position="341"/>
    </location>
</feature>
<evidence type="ECO:0000256" key="5">
    <source>
        <dbReference type="PIRNR" id="PIRNR005096"/>
    </source>
</evidence>
<dbReference type="InterPro" id="IPR047215">
    <property type="entry name" value="Galactose_mutarotase-like"/>
</dbReference>
<comment type="similarity">
    <text evidence="2 5">Belongs to the aldose epimerase family.</text>
</comment>
<dbReference type="PANTHER" id="PTHR10091">
    <property type="entry name" value="ALDOSE-1-EPIMERASE"/>
    <property type="match status" value="1"/>
</dbReference>
<dbReference type="GO" id="GO:0005737">
    <property type="term" value="C:cytoplasm"/>
    <property type="evidence" value="ECO:0007669"/>
    <property type="project" value="TreeGrafter"/>
</dbReference>
<dbReference type="InterPro" id="IPR008183">
    <property type="entry name" value="Aldose_1/G6P_1-epimerase"/>
</dbReference>
<dbReference type="UniPathway" id="UPA00242"/>
<keyword evidence="11" id="KW-1185">Reference proteome</keyword>
<evidence type="ECO:0000256" key="3">
    <source>
        <dbReference type="ARBA" id="ARBA00023235"/>
    </source>
</evidence>
<proteinExistence type="inferred from homology"/>
<feature type="region of interest" description="Disordered" evidence="9">
    <location>
        <begin position="1"/>
        <end position="32"/>
    </location>
</feature>
<feature type="active site" description="Proton donor" evidence="6">
    <location>
        <position position="209"/>
    </location>
</feature>
<keyword evidence="3 5" id="KW-0413">Isomerase</keyword>
<comment type="catalytic activity">
    <reaction evidence="5">
        <text>alpha-D-glucose = beta-D-glucose</text>
        <dbReference type="Rhea" id="RHEA:10264"/>
        <dbReference type="ChEBI" id="CHEBI:15903"/>
        <dbReference type="ChEBI" id="CHEBI:17925"/>
        <dbReference type="EC" id="5.1.3.3"/>
    </reaction>
</comment>
<dbReference type="GO" id="GO:0004034">
    <property type="term" value="F:aldose 1-epimerase activity"/>
    <property type="evidence" value="ECO:0007669"/>
    <property type="project" value="UniProtKB-EC"/>
</dbReference>
<dbReference type="InterPro" id="IPR014718">
    <property type="entry name" value="GH-type_carb-bd"/>
</dbReference>
<dbReference type="InterPro" id="IPR011013">
    <property type="entry name" value="Gal_mutarotase_sf_dom"/>
</dbReference>
<dbReference type="Gene3D" id="2.70.98.10">
    <property type="match status" value="1"/>
</dbReference>
<feature type="binding site" evidence="7">
    <location>
        <position position="278"/>
    </location>
    <ligand>
        <name>beta-D-galactose</name>
        <dbReference type="ChEBI" id="CHEBI:27667"/>
    </ligand>
</feature>
<dbReference type="GO" id="GO:0006006">
    <property type="term" value="P:glucose metabolic process"/>
    <property type="evidence" value="ECO:0007669"/>
    <property type="project" value="TreeGrafter"/>
</dbReference>
<evidence type="ECO:0000313" key="10">
    <source>
        <dbReference type="EMBL" id="OMH26381.1"/>
    </source>
</evidence>
<dbReference type="Proteomes" id="UP000187085">
    <property type="component" value="Unassembled WGS sequence"/>
</dbReference>
<evidence type="ECO:0000256" key="8">
    <source>
        <dbReference type="PIRSR" id="PIRSR005096-3"/>
    </source>
</evidence>
<dbReference type="PIRSF" id="PIRSF005096">
    <property type="entry name" value="GALM"/>
    <property type="match status" value="1"/>
</dbReference>
<gene>
    <name evidence="10" type="ORF">BKD30_05205</name>
</gene>
<dbReference type="AlphaFoldDB" id="A0A1R1LFS3"/>
<dbReference type="STRING" id="554083.BKD30_05205"/>
<dbReference type="GO" id="GO:0033499">
    <property type="term" value="P:galactose catabolic process via UDP-galactose, Leloir pathway"/>
    <property type="evidence" value="ECO:0007669"/>
    <property type="project" value="TreeGrafter"/>
</dbReference>
<dbReference type="GO" id="GO:0030246">
    <property type="term" value="F:carbohydrate binding"/>
    <property type="evidence" value="ECO:0007669"/>
    <property type="project" value="InterPro"/>
</dbReference>
<accession>A0A1R1LFS3</accession>
<sequence length="378" mass="39506">MDARPRVSASAVSDAAGQEAEGRPDAPGAARRFGVDAAGGTVTARQIGSDALAVTVLDHGATLNRVRLREDADHPGRGAGAGWTDVALGFADMAGYLAHPDSYLGGLIGRYANRITGAAFDLDGRRHRLDANDGAHSLHGGNTGLDRRTWAVTEHTPATLTLELASLDGDGGFPGRLDVRARYAVEGATLELTVEARTDAPTVVGLTSHLYLNLAGGGSIDEHVLRVPAERVLTVDATGIPGEIADVTAVGLDLRDGEVLGRARRHPVPQVAAVGGLDHPYLPEGTGLREVADLSLPSAGRGVRVLADQPSLQVYTGNVLATGVPGHGGQLYRPGDGVALEPQQCPDAPNRADLPSAVLRPGEVRRSRFRWEFRTTTD</sequence>
<dbReference type="SUPFAM" id="SSF74650">
    <property type="entry name" value="Galactose mutarotase-like"/>
    <property type="match status" value="1"/>
</dbReference>
<dbReference type="EC" id="5.1.3.3" evidence="5"/>
<organism evidence="10 11">
    <name type="scientific">Tersicoccus phoenicis</name>
    <dbReference type="NCBI Taxonomy" id="554083"/>
    <lineage>
        <taxon>Bacteria</taxon>
        <taxon>Bacillati</taxon>
        <taxon>Actinomycetota</taxon>
        <taxon>Actinomycetes</taxon>
        <taxon>Micrococcales</taxon>
        <taxon>Micrococcaceae</taxon>
        <taxon>Tersicoccus</taxon>
    </lineage>
</organism>
<evidence type="ECO:0000256" key="4">
    <source>
        <dbReference type="ARBA" id="ARBA00023277"/>
    </source>
</evidence>
<feature type="binding site" evidence="8">
    <location>
        <begin position="113"/>
        <end position="114"/>
    </location>
    <ligand>
        <name>beta-D-galactose</name>
        <dbReference type="ChEBI" id="CHEBI:27667"/>
    </ligand>
</feature>
<evidence type="ECO:0000256" key="9">
    <source>
        <dbReference type="SAM" id="MobiDB-lite"/>
    </source>
</evidence>
<comment type="caution">
    <text evidence="10">The sequence shown here is derived from an EMBL/GenBank/DDBJ whole genome shotgun (WGS) entry which is preliminary data.</text>
</comment>
<name>A0A1R1LFS3_9MICC</name>
<dbReference type="InterPro" id="IPR015443">
    <property type="entry name" value="Aldose_1-epimerase"/>
</dbReference>
<evidence type="ECO:0000256" key="2">
    <source>
        <dbReference type="ARBA" id="ARBA00006206"/>
    </source>
</evidence>
<comment type="pathway">
    <text evidence="1 5">Carbohydrate metabolism; hexose metabolism.</text>
</comment>
<feature type="binding site" evidence="8">
    <location>
        <begin position="209"/>
        <end position="211"/>
    </location>
    <ligand>
        <name>beta-D-galactose</name>
        <dbReference type="ChEBI" id="CHEBI:27667"/>
    </ligand>
</feature>
<dbReference type="EMBL" id="MRDE01000022">
    <property type="protein sequence ID" value="OMH26381.1"/>
    <property type="molecule type" value="Genomic_DNA"/>
</dbReference>
<reference evidence="10 11" key="1">
    <citation type="submission" date="2016-12" db="EMBL/GenBank/DDBJ databases">
        <title>Draft genome of Tersicoccus phoenicis 1P05MA.</title>
        <authorList>
            <person name="Nakajima Y."/>
            <person name="Yoshizawa S."/>
            <person name="Nakamura K."/>
            <person name="Ogura Y."/>
            <person name="Hayashi T."/>
            <person name="Kogure K."/>
        </authorList>
    </citation>
    <scope>NUCLEOTIDE SEQUENCE [LARGE SCALE GENOMIC DNA]</scope>
    <source>
        <strain evidence="10 11">1p05MA</strain>
    </source>
</reference>
<protein>
    <recommendedName>
        <fullName evidence="5">Aldose 1-epimerase</fullName>
        <ecNumber evidence="5">5.1.3.3</ecNumber>
    </recommendedName>
</protein>
<evidence type="ECO:0000256" key="7">
    <source>
        <dbReference type="PIRSR" id="PIRSR005096-2"/>
    </source>
</evidence>
<keyword evidence="4 5" id="KW-0119">Carbohydrate metabolism</keyword>
<dbReference type="Pfam" id="PF01263">
    <property type="entry name" value="Aldose_epim"/>
    <property type="match status" value="1"/>
</dbReference>
<evidence type="ECO:0000256" key="6">
    <source>
        <dbReference type="PIRSR" id="PIRSR005096-1"/>
    </source>
</evidence>
<evidence type="ECO:0000256" key="1">
    <source>
        <dbReference type="ARBA" id="ARBA00005028"/>
    </source>
</evidence>
<evidence type="ECO:0000313" key="11">
    <source>
        <dbReference type="Proteomes" id="UP000187085"/>
    </source>
</evidence>